<dbReference type="SUPFAM" id="SSF53067">
    <property type="entry name" value="Actin-like ATPase domain"/>
    <property type="match status" value="2"/>
</dbReference>
<comment type="similarity">
    <text evidence="1">Belongs to the heat shock protein 70 family.</text>
</comment>
<reference evidence="4 5" key="1">
    <citation type="journal article" date="2018" name="PLoS ONE">
        <title>The draft genome of Kipferlia bialata reveals reductive genome evolution in fornicate parasites.</title>
        <authorList>
            <person name="Tanifuji G."/>
            <person name="Takabayashi S."/>
            <person name="Kume K."/>
            <person name="Takagi M."/>
            <person name="Nakayama T."/>
            <person name="Kamikawa R."/>
            <person name="Inagaki Y."/>
            <person name="Hashimoto T."/>
        </authorList>
    </citation>
    <scope>NUCLEOTIDE SEQUENCE [LARGE SCALE GENOMIC DNA]</scope>
    <source>
        <strain evidence="4">NY0173</strain>
    </source>
</reference>
<keyword evidence="3" id="KW-0067">ATP-binding</keyword>
<accession>A0A9K3CXS7</accession>
<dbReference type="Gene3D" id="3.30.420.40">
    <property type="match status" value="2"/>
</dbReference>
<evidence type="ECO:0000313" key="4">
    <source>
        <dbReference type="EMBL" id="GIQ84231.1"/>
    </source>
</evidence>
<dbReference type="PRINTS" id="PR00301">
    <property type="entry name" value="HEATSHOCK70"/>
</dbReference>
<dbReference type="GO" id="GO:0005524">
    <property type="term" value="F:ATP binding"/>
    <property type="evidence" value="ECO:0007669"/>
    <property type="project" value="UniProtKB-KW"/>
</dbReference>
<dbReference type="FunFam" id="3.30.420.40:FF:000545">
    <property type="entry name" value="Endoplasmic reticulum chaperone BiP"/>
    <property type="match status" value="1"/>
</dbReference>
<name>A0A9K3CXS7_9EUKA</name>
<organism evidence="4 5">
    <name type="scientific">Kipferlia bialata</name>
    <dbReference type="NCBI Taxonomy" id="797122"/>
    <lineage>
        <taxon>Eukaryota</taxon>
        <taxon>Metamonada</taxon>
        <taxon>Carpediemonas-like organisms</taxon>
        <taxon>Kipferlia</taxon>
    </lineage>
</organism>
<dbReference type="InterPro" id="IPR029047">
    <property type="entry name" value="HSP70_peptide-bd_sf"/>
</dbReference>
<dbReference type="PANTHER" id="PTHR19375">
    <property type="entry name" value="HEAT SHOCK PROTEIN 70KDA"/>
    <property type="match status" value="1"/>
</dbReference>
<dbReference type="InterPro" id="IPR013126">
    <property type="entry name" value="Hsp_70_fam"/>
</dbReference>
<keyword evidence="4" id="KW-0346">Stress response</keyword>
<sequence length="331" mass="35464">MLFVIPLKPPPPHTHTPIIPNPRPLCHSVSDAVVTVPAYFNDAQRQATKDAGRIAGLNVLRIINEPTAASLAYGIAKEEKGSRKIAVFDLGGGTFDVSILELSDGVFEVLSTAGDTFLGGEDFDNRLVQMILARITDEHGIDLSNDLVALQRIKGAAETAKIELSTSLSVSINLPFIGIKDGVPVHIDQKINRSQFEREVDDLLERCRSPCLSCMRDARLTPDNIDEVLLVGGMSRMPAVQDIVGKIFNKTPSKGVNPDEVVALGAAIQGGVLSGDVNSVLLLDVTPLSLGIETLGGVFTRLIPRNTTIPTKMGQIFSTAADNQTVVNIKV</sequence>
<dbReference type="PROSITE" id="PS00329">
    <property type="entry name" value="HSP70_2"/>
    <property type="match status" value="1"/>
</dbReference>
<dbReference type="GO" id="GO:0140662">
    <property type="term" value="F:ATP-dependent protein folding chaperone"/>
    <property type="evidence" value="ECO:0007669"/>
    <property type="project" value="InterPro"/>
</dbReference>
<evidence type="ECO:0000256" key="1">
    <source>
        <dbReference type="ARBA" id="ARBA00007381"/>
    </source>
</evidence>
<protein>
    <submittedName>
        <fullName evidence="4">Heat shock protein 70 family protein</fullName>
    </submittedName>
</protein>
<dbReference type="Gene3D" id="2.60.34.10">
    <property type="entry name" value="Substrate Binding Domain Of DNAk, Chain A, domain 1"/>
    <property type="match status" value="1"/>
</dbReference>
<dbReference type="Gene3D" id="3.90.640.10">
    <property type="entry name" value="Actin, Chain A, domain 4"/>
    <property type="match status" value="1"/>
</dbReference>
<gene>
    <name evidence="4" type="ORF">KIPB_005684</name>
</gene>
<dbReference type="InterPro" id="IPR018181">
    <property type="entry name" value="Heat_shock_70_CS"/>
</dbReference>
<evidence type="ECO:0000256" key="3">
    <source>
        <dbReference type="ARBA" id="ARBA00022840"/>
    </source>
</evidence>
<dbReference type="PROSITE" id="PS01036">
    <property type="entry name" value="HSP70_3"/>
    <property type="match status" value="1"/>
</dbReference>
<proteinExistence type="inferred from homology"/>
<dbReference type="FunFam" id="3.90.640.10:FF:000003">
    <property type="entry name" value="Molecular chaperone DnaK"/>
    <property type="match status" value="1"/>
</dbReference>
<dbReference type="AlphaFoldDB" id="A0A9K3CXS7"/>
<dbReference type="InterPro" id="IPR043129">
    <property type="entry name" value="ATPase_NBD"/>
</dbReference>
<evidence type="ECO:0000313" key="5">
    <source>
        <dbReference type="Proteomes" id="UP000265618"/>
    </source>
</evidence>
<evidence type="ECO:0000256" key="2">
    <source>
        <dbReference type="ARBA" id="ARBA00022741"/>
    </source>
</evidence>
<keyword evidence="5" id="KW-1185">Reference proteome</keyword>
<comment type="caution">
    <text evidence="4">The sequence shown here is derived from an EMBL/GenBank/DDBJ whole genome shotgun (WGS) entry which is preliminary data.</text>
</comment>
<dbReference type="EMBL" id="BDIP01001358">
    <property type="protein sequence ID" value="GIQ84231.1"/>
    <property type="molecule type" value="Genomic_DNA"/>
</dbReference>
<dbReference type="OrthoDB" id="2401965at2759"/>
<dbReference type="SUPFAM" id="SSF100920">
    <property type="entry name" value="Heat shock protein 70kD (HSP70), peptide-binding domain"/>
    <property type="match status" value="1"/>
</dbReference>
<dbReference type="Proteomes" id="UP000265618">
    <property type="component" value="Unassembled WGS sequence"/>
</dbReference>
<keyword evidence="2" id="KW-0547">Nucleotide-binding</keyword>
<dbReference type="Pfam" id="PF00012">
    <property type="entry name" value="HSP70"/>
    <property type="match status" value="1"/>
</dbReference>